<dbReference type="AlphaFoldDB" id="A0A0B1PBS9"/>
<dbReference type="PANTHER" id="PTHR44360:SF1">
    <property type="entry name" value="DNAJ HOMOLOG SUBFAMILY B MEMBER 9"/>
    <property type="match status" value="1"/>
</dbReference>
<dbReference type="CDD" id="cd06257">
    <property type="entry name" value="DnaJ"/>
    <property type="match status" value="1"/>
</dbReference>
<gene>
    <name evidence="4" type="ORF">EV44_g2354</name>
</gene>
<dbReference type="STRING" id="52586.A0A0B1PBS9"/>
<dbReference type="OMA" id="FSAWGRY"/>
<dbReference type="SMART" id="SM00271">
    <property type="entry name" value="DnaJ"/>
    <property type="match status" value="1"/>
</dbReference>
<evidence type="ECO:0000313" key="4">
    <source>
        <dbReference type="EMBL" id="KHJ34124.1"/>
    </source>
</evidence>
<dbReference type="InterPro" id="IPR051948">
    <property type="entry name" value="Hsp70_co-chaperone_J-domain"/>
</dbReference>
<sequence>MNNQIISLIGWRFLPDLITGWVQNICYSLIIGAGKSKPLPGSTKYIRDRRRIYIAVVTVYLLFTIYEADWEIRQEPNFFQILNLPETANEREIKTRFRRLAAVHHPDKVTNNSPSVEAYFVKLRLAQDTLLSPVKRFAYERFGPAILEWEHCSSKRDYLLQGFYRSLPVYLGSAFVMCFFGLLGYVTIGNFWRWLAFICLGVFEFHMISRPHIPQILSKFINPIITSFTRHPPFLPFQFIQLAHRISVTMYIALSQLGPFFQPNIPEEPSYLELSKNLVSLEMKVKSIEVEASRLLNLNLTPFFQEKNGLHDLQEKMKEWLVQNTIRMDPEVRDAASISLEKKNSKVVTVTKNQNI</sequence>
<feature type="domain" description="J" evidence="3">
    <location>
        <begin position="77"/>
        <end position="143"/>
    </location>
</feature>
<proteinExistence type="predicted"/>
<dbReference type="SUPFAM" id="SSF46565">
    <property type="entry name" value="Chaperone J-domain"/>
    <property type="match status" value="1"/>
</dbReference>
<dbReference type="InterPro" id="IPR001623">
    <property type="entry name" value="DnaJ_domain"/>
</dbReference>
<dbReference type="HOGENOM" id="CLU_043818_0_0_1"/>
<dbReference type="Pfam" id="PF00226">
    <property type="entry name" value="DnaJ"/>
    <property type="match status" value="1"/>
</dbReference>
<name>A0A0B1PBS9_UNCNE</name>
<keyword evidence="2" id="KW-0812">Transmembrane</keyword>
<accession>A0A0B1PBS9</accession>
<dbReference type="GO" id="GO:0036503">
    <property type="term" value="P:ERAD pathway"/>
    <property type="evidence" value="ECO:0007669"/>
    <property type="project" value="TreeGrafter"/>
</dbReference>
<dbReference type="PROSITE" id="PS50076">
    <property type="entry name" value="DNAJ_2"/>
    <property type="match status" value="1"/>
</dbReference>
<keyword evidence="2" id="KW-1133">Transmembrane helix</keyword>
<dbReference type="EMBL" id="JNVN01001042">
    <property type="protein sequence ID" value="KHJ34124.1"/>
    <property type="molecule type" value="Genomic_DNA"/>
</dbReference>
<dbReference type="Proteomes" id="UP000030854">
    <property type="component" value="Unassembled WGS sequence"/>
</dbReference>
<evidence type="ECO:0000313" key="5">
    <source>
        <dbReference type="Proteomes" id="UP000030854"/>
    </source>
</evidence>
<feature type="transmembrane region" description="Helical" evidence="2">
    <location>
        <begin position="52"/>
        <end position="68"/>
    </location>
</feature>
<dbReference type="InterPro" id="IPR036869">
    <property type="entry name" value="J_dom_sf"/>
</dbReference>
<keyword evidence="2" id="KW-0472">Membrane</keyword>
<dbReference type="Gene3D" id="1.10.287.110">
    <property type="entry name" value="DnaJ domain"/>
    <property type="match status" value="1"/>
</dbReference>
<reference evidence="4 5" key="1">
    <citation type="journal article" date="2014" name="BMC Genomics">
        <title>Adaptive genomic structural variation in the grape powdery mildew pathogen, Erysiphe necator.</title>
        <authorList>
            <person name="Jones L."/>
            <person name="Riaz S."/>
            <person name="Morales-Cruz A."/>
            <person name="Amrine K.C."/>
            <person name="McGuire B."/>
            <person name="Gubler W.D."/>
            <person name="Walker M.A."/>
            <person name="Cantu D."/>
        </authorList>
    </citation>
    <scope>NUCLEOTIDE SEQUENCE [LARGE SCALE GENOMIC DNA]</scope>
    <source>
        <strain evidence="5">c</strain>
    </source>
</reference>
<organism evidence="4 5">
    <name type="scientific">Uncinula necator</name>
    <name type="common">Grape powdery mildew</name>
    <dbReference type="NCBI Taxonomy" id="52586"/>
    <lineage>
        <taxon>Eukaryota</taxon>
        <taxon>Fungi</taxon>
        <taxon>Dikarya</taxon>
        <taxon>Ascomycota</taxon>
        <taxon>Pezizomycotina</taxon>
        <taxon>Leotiomycetes</taxon>
        <taxon>Erysiphales</taxon>
        <taxon>Erysiphaceae</taxon>
        <taxon>Erysiphe</taxon>
    </lineage>
</organism>
<keyword evidence="5" id="KW-1185">Reference proteome</keyword>
<dbReference type="GO" id="GO:0005783">
    <property type="term" value="C:endoplasmic reticulum"/>
    <property type="evidence" value="ECO:0007669"/>
    <property type="project" value="TreeGrafter"/>
</dbReference>
<protein>
    <submittedName>
        <fullName evidence="4">Putative membrane associated chaperone</fullName>
    </submittedName>
</protein>
<evidence type="ECO:0000259" key="3">
    <source>
        <dbReference type="PROSITE" id="PS50076"/>
    </source>
</evidence>
<dbReference type="GO" id="GO:0051087">
    <property type="term" value="F:protein-folding chaperone binding"/>
    <property type="evidence" value="ECO:0007669"/>
    <property type="project" value="TreeGrafter"/>
</dbReference>
<dbReference type="PANTHER" id="PTHR44360">
    <property type="entry name" value="DNAJ HOMOLOG SUBFAMILY B MEMBER 9"/>
    <property type="match status" value="1"/>
</dbReference>
<evidence type="ECO:0000256" key="1">
    <source>
        <dbReference type="ARBA" id="ARBA00023186"/>
    </source>
</evidence>
<comment type="caution">
    <text evidence="4">The sequence shown here is derived from an EMBL/GenBank/DDBJ whole genome shotgun (WGS) entry which is preliminary data.</text>
</comment>
<evidence type="ECO:0000256" key="2">
    <source>
        <dbReference type="SAM" id="Phobius"/>
    </source>
</evidence>
<keyword evidence="1" id="KW-0143">Chaperone</keyword>
<feature type="transmembrane region" description="Helical" evidence="2">
    <location>
        <begin position="163"/>
        <end position="185"/>
    </location>
</feature>
<dbReference type="PRINTS" id="PR00625">
    <property type="entry name" value="JDOMAIN"/>
</dbReference>
<dbReference type="GO" id="GO:0051787">
    <property type="term" value="F:misfolded protein binding"/>
    <property type="evidence" value="ECO:0007669"/>
    <property type="project" value="TreeGrafter"/>
</dbReference>